<evidence type="ECO:0000256" key="4">
    <source>
        <dbReference type="ARBA" id="ARBA00016244"/>
    </source>
</evidence>
<dbReference type="PANTHER" id="PTHR30033:SF2">
    <property type="entry name" value="FLAGELLAR HOOK PROTEIN"/>
    <property type="match status" value="1"/>
</dbReference>
<keyword evidence="5" id="KW-0964">Secreted</keyword>
<evidence type="ECO:0000256" key="6">
    <source>
        <dbReference type="ARBA" id="ARBA00023143"/>
    </source>
</evidence>
<keyword evidence="11" id="KW-1185">Reference proteome</keyword>
<evidence type="ECO:0000259" key="8">
    <source>
        <dbReference type="Pfam" id="PF06429"/>
    </source>
</evidence>
<dbReference type="SUPFAM" id="SSF64518">
    <property type="entry name" value="Phase 1 flagellin"/>
    <property type="match status" value="1"/>
</dbReference>
<name>A0A516GWG9_9PROT</name>
<dbReference type="Proteomes" id="UP000317496">
    <property type="component" value="Chromosome"/>
</dbReference>
<dbReference type="PANTHER" id="PTHR30033">
    <property type="entry name" value="FLAGELLAR HOOK-ASSOCIATED PROTEIN 1"/>
    <property type="match status" value="1"/>
</dbReference>
<dbReference type="Pfam" id="PF06429">
    <property type="entry name" value="Flg_bbr_C"/>
    <property type="match status" value="1"/>
</dbReference>
<evidence type="ECO:0000256" key="2">
    <source>
        <dbReference type="ARBA" id="ARBA00004613"/>
    </source>
</evidence>
<comment type="similarity">
    <text evidence="3">Belongs to the flagella basal body rod proteins family.</text>
</comment>
<dbReference type="OrthoDB" id="7181295at2"/>
<dbReference type="GO" id="GO:0044780">
    <property type="term" value="P:bacterial-type flagellum assembly"/>
    <property type="evidence" value="ECO:0007669"/>
    <property type="project" value="InterPro"/>
</dbReference>
<keyword evidence="10" id="KW-0282">Flagellum</keyword>
<feature type="domain" description="Flagellar hook-associated protein FlgK helical" evidence="9">
    <location>
        <begin position="107"/>
        <end position="322"/>
    </location>
</feature>
<dbReference type="Pfam" id="PF22638">
    <property type="entry name" value="FlgK_D1"/>
    <property type="match status" value="1"/>
</dbReference>
<keyword evidence="7" id="KW-0175">Coiled coil</keyword>
<evidence type="ECO:0000256" key="5">
    <source>
        <dbReference type="ARBA" id="ARBA00022525"/>
    </source>
</evidence>
<keyword evidence="6" id="KW-0975">Bacterial flagellum</keyword>
<dbReference type="InterPro" id="IPR002371">
    <property type="entry name" value="FlgK"/>
</dbReference>
<feature type="coiled-coil region" evidence="7">
    <location>
        <begin position="164"/>
        <end position="191"/>
    </location>
</feature>
<dbReference type="InterPro" id="IPR053927">
    <property type="entry name" value="FlgK_helical"/>
</dbReference>
<gene>
    <name evidence="10" type="primary">flgK</name>
    <name evidence="10" type="ORF">FNB15_00615</name>
</gene>
<dbReference type="InterPro" id="IPR010930">
    <property type="entry name" value="Flg_bb/hook_C_dom"/>
</dbReference>
<organism evidence="10 11">
    <name type="scientific">Ferrovibrio terrae</name>
    <dbReference type="NCBI Taxonomy" id="2594003"/>
    <lineage>
        <taxon>Bacteria</taxon>
        <taxon>Pseudomonadati</taxon>
        <taxon>Pseudomonadota</taxon>
        <taxon>Alphaproteobacteria</taxon>
        <taxon>Rhodospirillales</taxon>
        <taxon>Rhodospirillaceae</taxon>
        <taxon>Ferrovibrio</taxon>
    </lineage>
</organism>
<dbReference type="EMBL" id="CP041636">
    <property type="protein sequence ID" value="QDO95874.1"/>
    <property type="molecule type" value="Genomic_DNA"/>
</dbReference>
<keyword evidence="10" id="KW-0969">Cilium</keyword>
<evidence type="ECO:0000259" key="9">
    <source>
        <dbReference type="Pfam" id="PF22638"/>
    </source>
</evidence>
<protein>
    <recommendedName>
        <fullName evidence="4">Flagellar hook-associated protein 1</fullName>
    </recommendedName>
</protein>
<proteinExistence type="inferred from homology"/>
<dbReference type="GO" id="GO:0009424">
    <property type="term" value="C:bacterial-type flagellum hook"/>
    <property type="evidence" value="ECO:0007669"/>
    <property type="project" value="InterPro"/>
</dbReference>
<evidence type="ECO:0000256" key="7">
    <source>
        <dbReference type="SAM" id="Coils"/>
    </source>
</evidence>
<reference evidence="10 11" key="1">
    <citation type="submission" date="2019-07" db="EMBL/GenBank/DDBJ databases">
        <title>Genome sequencing for Ferrovibrio sp. K5.</title>
        <authorList>
            <person name="Park S.-J."/>
        </authorList>
    </citation>
    <scope>NUCLEOTIDE SEQUENCE [LARGE SCALE GENOMIC DNA]</scope>
    <source>
        <strain evidence="10 11">K5</strain>
    </source>
</reference>
<dbReference type="KEGG" id="fer:FNB15_00615"/>
<accession>A0A516GWG9</accession>
<dbReference type="GO" id="GO:0005576">
    <property type="term" value="C:extracellular region"/>
    <property type="evidence" value="ECO:0007669"/>
    <property type="project" value="UniProtKB-SubCell"/>
</dbReference>
<feature type="domain" description="Flagellar basal-body/hook protein C-terminal" evidence="8">
    <location>
        <begin position="433"/>
        <end position="473"/>
    </location>
</feature>
<sequence length="475" mass="51072">MSLSAALNTAVIGLQTLQSQTRIAAGNVSNAQNPEYTRKLATLTTPVAEGLPQSALISSVTRAVAPEIQQDFYSSNADYGRLQMQLGYSKELAEALDATNTTGDQPTILAMMTRFEDAWKQLEATPENNDFKSLVVQRGNELATEIRRLNGLQSELQNRAQQNIQTDIEAINNATSKIAELNRKIASLAAAGTPVGDLEDMRDAEIKRLSDKVGIRTLENDRGEVFVYTTGGVQLVGTTAQKFEYVEIANPPTHPQAGIYLEGSSTDVTGGFLNGSTRASLNYLDVTPTALASSDPNVGALAKFFNQLDAFAANLVDVVNNAYGGPFFDYTAPVGTPPDEAGLITVESSITLDPSTLDANVAGAVQQAMRNTTMTNAQVNRAGDPNGLVVANVNIFGVANGILSYQARSTADNELQRDSAERLQHTLDQKYRNITGVNIDDELAQLQLLQNNYAALANVMNTITQMFDTLVNIGR</sequence>
<evidence type="ECO:0000256" key="1">
    <source>
        <dbReference type="ARBA" id="ARBA00004365"/>
    </source>
</evidence>
<dbReference type="AlphaFoldDB" id="A0A516GWG9"/>
<evidence type="ECO:0000313" key="11">
    <source>
        <dbReference type="Proteomes" id="UP000317496"/>
    </source>
</evidence>
<dbReference type="GO" id="GO:0005198">
    <property type="term" value="F:structural molecule activity"/>
    <property type="evidence" value="ECO:0007669"/>
    <property type="project" value="InterPro"/>
</dbReference>
<dbReference type="NCBIfam" id="TIGR02492">
    <property type="entry name" value="flgK_ends"/>
    <property type="match status" value="1"/>
</dbReference>
<keyword evidence="10" id="KW-0966">Cell projection</keyword>
<dbReference type="RefSeq" id="WP_144066855.1">
    <property type="nucleotide sequence ID" value="NZ_CP041636.1"/>
</dbReference>
<evidence type="ECO:0000313" key="10">
    <source>
        <dbReference type="EMBL" id="QDO95874.1"/>
    </source>
</evidence>
<evidence type="ECO:0000256" key="3">
    <source>
        <dbReference type="ARBA" id="ARBA00009677"/>
    </source>
</evidence>
<comment type="subcellular location">
    <subcellularLocation>
        <location evidence="1">Bacterial flagellum</location>
    </subcellularLocation>
    <subcellularLocation>
        <location evidence="2">Secreted</location>
    </subcellularLocation>
</comment>